<accession>A0A9W6P3B4</accession>
<feature type="domain" description="Exonuclease" evidence="4">
    <location>
        <begin position="8"/>
        <end position="185"/>
    </location>
</feature>
<dbReference type="SMART" id="SM00479">
    <property type="entry name" value="EXOIII"/>
    <property type="match status" value="1"/>
</dbReference>
<dbReference type="GO" id="GO:0005829">
    <property type="term" value="C:cytosol"/>
    <property type="evidence" value="ECO:0007669"/>
    <property type="project" value="TreeGrafter"/>
</dbReference>
<dbReference type="Proteomes" id="UP001165092">
    <property type="component" value="Unassembled WGS sequence"/>
</dbReference>
<evidence type="ECO:0000259" key="4">
    <source>
        <dbReference type="SMART" id="SM00479"/>
    </source>
</evidence>
<dbReference type="Pfam" id="PF00929">
    <property type="entry name" value="RNase_T"/>
    <property type="match status" value="1"/>
</dbReference>
<keyword evidence="3 5" id="KW-0269">Exonuclease</keyword>
<dbReference type="CDD" id="cd06127">
    <property type="entry name" value="DEDDh"/>
    <property type="match status" value="1"/>
</dbReference>
<dbReference type="SUPFAM" id="SSF53098">
    <property type="entry name" value="Ribonuclease H-like"/>
    <property type="match status" value="1"/>
</dbReference>
<organism evidence="5 6">
    <name type="scientific">Nocardiopsis ansamitocini</name>
    <dbReference type="NCBI Taxonomy" id="1670832"/>
    <lineage>
        <taxon>Bacteria</taxon>
        <taxon>Bacillati</taxon>
        <taxon>Actinomycetota</taxon>
        <taxon>Actinomycetes</taxon>
        <taxon>Streptosporangiales</taxon>
        <taxon>Nocardiopsidaceae</taxon>
        <taxon>Nocardiopsis</taxon>
    </lineage>
</organism>
<dbReference type="EMBL" id="BSQG01000001">
    <property type="protein sequence ID" value="GLU46312.1"/>
    <property type="molecule type" value="Genomic_DNA"/>
</dbReference>
<evidence type="ECO:0000256" key="3">
    <source>
        <dbReference type="ARBA" id="ARBA00022839"/>
    </source>
</evidence>
<dbReference type="PANTHER" id="PTHR30231">
    <property type="entry name" value="DNA POLYMERASE III SUBUNIT EPSILON"/>
    <property type="match status" value="1"/>
</dbReference>
<evidence type="ECO:0000256" key="2">
    <source>
        <dbReference type="ARBA" id="ARBA00022801"/>
    </source>
</evidence>
<dbReference type="PANTHER" id="PTHR30231:SF4">
    <property type="entry name" value="PROTEIN NEN2"/>
    <property type="match status" value="1"/>
</dbReference>
<keyword evidence="1" id="KW-0540">Nuclease</keyword>
<protein>
    <submittedName>
        <fullName evidence="5">3'-5' exonuclease</fullName>
    </submittedName>
</protein>
<evidence type="ECO:0000256" key="1">
    <source>
        <dbReference type="ARBA" id="ARBA00022722"/>
    </source>
</evidence>
<dbReference type="Gene3D" id="3.30.420.10">
    <property type="entry name" value="Ribonuclease H-like superfamily/Ribonuclease H"/>
    <property type="match status" value="1"/>
</dbReference>
<dbReference type="GO" id="GO:0008408">
    <property type="term" value="F:3'-5' exonuclease activity"/>
    <property type="evidence" value="ECO:0007669"/>
    <property type="project" value="TreeGrafter"/>
</dbReference>
<reference evidence="5" key="1">
    <citation type="submission" date="2023-02" db="EMBL/GenBank/DDBJ databases">
        <title>Nocardiopsis ansamitocini NBRC 112285.</title>
        <authorList>
            <person name="Ichikawa N."/>
            <person name="Sato H."/>
            <person name="Tonouchi N."/>
        </authorList>
    </citation>
    <scope>NUCLEOTIDE SEQUENCE</scope>
    <source>
        <strain evidence="5">NBRC 112285</strain>
    </source>
</reference>
<name>A0A9W6P3B4_9ACTN</name>
<sequence>MTNWHLNRLVALDTETTGVDTDSDRIVTAALLRVNGTTGGVEELSWLIDPGIDIPEEATQIHGITTEHARAHGRPAAEAVGEIVAALASVAAADTPVVAYNAAFDLTLLDREARRHGHQVDLTGLRVIDPMVLDKQADPYRRGGRKLVDVCAHHGVVFTGAAHGATADALAAARLAWKLAHTTPHLAAMDLEDLHTAQKHWRAHQAASLEEYLRRTDPEAVVERDWPFIPA</sequence>
<dbReference type="RefSeq" id="WP_285757167.1">
    <property type="nucleotide sequence ID" value="NZ_BSQG01000001.1"/>
</dbReference>
<dbReference type="NCBIfam" id="NF005927">
    <property type="entry name" value="PRK07942.1"/>
    <property type="match status" value="1"/>
</dbReference>
<dbReference type="InterPro" id="IPR036397">
    <property type="entry name" value="RNaseH_sf"/>
</dbReference>
<dbReference type="GO" id="GO:0003676">
    <property type="term" value="F:nucleic acid binding"/>
    <property type="evidence" value="ECO:0007669"/>
    <property type="project" value="InterPro"/>
</dbReference>
<keyword evidence="2" id="KW-0378">Hydrolase</keyword>
<evidence type="ECO:0000313" key="6">
    <source>
        <dbReference type="Proteomes" id="UP001165092"/>
    </source>
</evidence>
<comment type="caution">
    <text evidence="5">The sequence shown here is derived from an EMBL/GenBank/DDBJ whole genome shotgun (WGS) entry which is preliminary data.</text>
</comment>
<dbReference type="InterPro" id="IPR012337">
    <property type="entry name" value="RNaseH-like_sf"/>
</dbReference>
<proteinExistence type="predicted"/>
<evidence type="ECO:0000313" key="5">
    <source>
        <dbReference type="EMBL" id="GLU46312.1"/>
    </source>
</evidence>
<dbReference type="InterPro" id="IPR013520">
    <property type="entry name" value="Ribonucl_H"/>
</dbReference>
<dbReference type="AlphaFoldDB" id="A0A9W6P3B4"/>
<gene>
    <name evidence="5" type="ORF">Nans01_06630</name>
</gene>
<keyword evidence="6" id="KW-1185">Reference proteome</keyword>